<comment type="caution">
    <text evidence="9">Lacks conserved residue(s) required for the propagation of feature annotation.</text>
</comment>
<sequence>MIKEYIKKISEGKNLKFEEAKNVVEILDMEEITEAQLGAFLLGLRVKGEVPEELAGFVSGLFEKAKKIPNVSPAIDVCGTGGDKSNTFNISTAVAFVLASMGIKVAKHGNRAMSSKSGSVDVIEVLGFKCSDNPEEIAKNIETNNLGIIFAPYFHPVVGKAVKVRRELGVGTIFNMAGPMLNPAKLQGQIIGVYSENLMKKMAEAASILGRENILFYHGKDDGIDEISLCGTTIMAYVKGNKIDYFDFTPEDIGLKRYKFEDFLGGTAEENAKILESIFKGEGTDAQTDIVALNASFALWVLGKVNSVKEGFDNVKNHILSGKTYEYLERLRRGNK</sequence>
<evidence type="ECO:0000256" key="5">
    <source>
        <dbReference type="ARBA" id="ARBA00022822"/>
    </source>
</evidence>
<feature type="binding site" evidence="9">
    <location>
        <position position="79"/>
    </location>
    <ligand>
        <name>anthranilate</name>
        <dbReference type="ChEBI" id="CHEBI:16567"/>
        <label>1</label>
    </ligand>
</feature>
<comment type="cofactor">
    <cofactor evidence="9">
        <name>Mg(2+)</name>
        <dbReference type="ChEBI" id="CHEBI:18420"/>
    </cofactor>
    <text evidence="9">Binds 2 magnesium ions per monomer.</text>
</comment>
<evidence type="ECO:0000313" key="12">
    <source>
        <dbReference type="EMBL" id="HFX13050.1"/>
    </source>
</evidence>
<keyword evidence="9" id="KW-0479">Metal-binding</keyword>
<dbReference type="InterPro" id="IPR000312">
    <property type="entry name" value="Glycosyl_Trfase_fam3"/>
</dbReference>
<evidence type="ECO:0000256" key="2">
    <source>
        <dbReference type="ARBA" id="ARBA00022605"/>
    </source>
</evidence>
<proteinExistence type="inferred from homology"/>
<evidence type="ECO:0000256" key="8">
    <source>
        <dbReference type="ARBA" id="ARBA00061188"/>
    </source>
</evidence>
<comment type="function">
    <text evidence="9">Catalyzes the transfer of the phosphoribosyl group of 5-phosphorylribose-1-pyrophosphate (PRPP) to anthranilate to yield N-(5'-phosphoribosyl)-anthranilate (PRA).</text>
</comment>
<dbReference type="Gene3D" id="1.20.970.10">
    <property type="entry name" value="Transferase, Pyrimidine Nucleoside Phosphorylase, Chain C"/>
    <property type="match status" value="1"/>
</dbReference>
<dbReference type="SUPFAM" id="SSF52418">
    <property type="entry name" value="Nucleoside phosphorylase/phosphoribosyltransferase catalytic domain"/>
    <property type="match status" value="1"/>
</dbReference>
<keyword evidence="9" id="KW-0460">Magnesium</keyword>
<gene>
    <name evidence="9 12" type="primary">trpD</name>
    <name evidence="12" type="ORF">ENW00_02690</name>
</gene>
<dbReference type="Pfam" id="PF02885">
    <property type="entry name" value="Glycos_trans_3N"/>
    <property type="match status" value="1"/>
</dbReference>
<feature type="binding site" evidence="9">
    <location>
        <position position="226"/>
    </location>
    <ligand>
        <name>Mg(2+)</name>
        <dbReference type="ChEBI" id="CHEBI:18420"/>
        <label>1</label>
    </ligand>
</feature>
<evidence type="ECO:0000256" key="6">
    <source>
        <dbReference type="ARBA" id="ARBA00023141"/>
    </source>
</evidence>
<dbReference type="InterPro" id="IPR017459">
    <property type="entry name" value="Glycosyl_Trfase_fam3_N_dom"/>
</dbReference>
<evidence type="ECO:0000259" key="10">
    <source>
        <dbReference type="Pfam" id="PF00591"/>
    </source>
</evidence>
<feature type="binding site" evidence="9">
    <location>
        <position position="119"/>
    </location>
    <ligand>
        <name>5-phospho-alpha-D-ribose 1-diphosphate</name>
        <dbReference type="ChEBI" id="CHEBI:58017"/>
    </ligand>
</feature>
<feature type="binding site" evidence="9">
    <location>
        <position position="110"/>
    </location>
    <ligand>
        <name>anthranilate</name>
        <dbReference type="ChEBI" id="CHEBI:16567"/>
        <label>1</label>
    </ligand>
</feature>
<keyword evidence="3 9" id="KW-0328">Glycosyltransferase</keyword>
<feature type="domain" description="Glycosyl transferase family 3" evidence="10">
    <location>
        <begin position="73"/>
        <end position="324"/>
    </location>
</feature>
<evidence type="ECO:0000256" key="7">
    <source>
        <dbReference type="ARBA" id="ARBA00052328"/>
    </source>
</evidence>
<dbReference type="InterPro" id="IPR005940">
    <property type="entry name" value="Anthranilate_Pribosyl_Tfrase"/>
</dbReference>
<dbReference type="EMBL" id="DTIN01000009">
    <property type="protein sequence ID" value="HFX13050.1"/>
    <property type="molecule type" value="Genomic_DNA"/>
</dbReference>
<reference evidence="12" key="1">
    <citation type="journal article" date="2020" name="mSystems">
        <title>Genome- and Community-Level Interaction Insights into Carbon Utilization and Element Cycling Functions of Hydrothermarchaeota in Hydrothermal Sediment.</title>
        <authorList>
            <person name="Zhou Z."/>
            <person name="Liu Y."/>
            <person name="Xu W."/>
            <person name="Pan J."/>
            <person name="Luo Z.H."/>
            <person name="Li M."/>
        </authorList>
    </citation>
    <scope>NUCLEOTIDE SEQUENCE [LARGE SCALE GENOMIC DNA]</scope>
    <source>
        <strain evidence="12">SpSt-81</strain>
    </source>
</reference>
<accession>A0A7C3MHA2</accession>
<protein>
    <recommendedName>
        <fullName evidence="9">Anthranilate phosphoribosyltransferase</fullName>
        <ecNumber evidence="9">2.4.2.18</ecNumber>
    </recommendedName>
</protein>
<dbReference type="SUPFAM" id="SSF47648">
    <property type="entry name" value="Nucleoside phosphorylase/phosphoribosyltransferase N-terminal domain"/>
    <property type="match status" value="1"/>
</dbReference>
<comment type="subunit">
    <text evidence="9">Homodimer.</text>
</comment>
<dbReference type="GO" id="GO:0004048">
    <property type="term" value="F:anthranilate phosphoribosyltransferase activity"/>
    <property type="evidence" value="ECO:0007669"/>
    <property type="project" value="UniProtKB-UniRule"/>
</dbReference>
<dbReference type="NCBIfam" id="TIGR01245">
    <property type="entry name" value="trpD"/>
    <property type="match status" value="1"/>
</dbReference>
<feature type="binding site" evidence="9">
    <location>
        <position position="79"/>
    </location>
    <ligand>
        <name>5-phospho-alpha-D-ribose 1-diphosphate</name>
        <dbReference type="ChEBI" id="CHEBI:58017"/>
    </ligand>
</feature>
<evidence type="ECO:0000256" key="3">
    <source>
        <dbReference type="ARBA" id="ARBA00022676"/>
    </source>
</evidence>
<feature type="binding site" evidence="9">
    <location>
        <position position="87"/>
    </location>
    <ligand>
        <name>5-phospho-alpha-D-ribose 1-diphosphate</name>
        <dbReference type="ChEBI" id="CHEBI:58017"/>
    </ligand>
</feature>
<dbReference type="PANTHER" id="PTHR43285">
    <property type="entry name" value="ANTHRANILATE PHOSPHORIBOSYLTRANSFERASE"/>
    <property type="match status" value="1"/>
</dbReference>
<comment type="catalytic activity">
    <reaction evidence="7 9">
        <text>N-(5-phospho-beta-D-ribosyl)anthranilate + diphosphate = 5-phospho-alpha-D-ribose 1-diphosphate + anthranilate</text>
        <dbReference type="Rhea" id="RHEA:11768"/>
        <dbReference type="ChEBI" id="CHEBI:16567"/>
        <dbReference type="ChEBI" id="CHEBI:18277"/>
        <dbReference type="ChEBI" id="CHEBI:33019"/>
        <dbReference type="ChEBI" id="CHEBI:58017"/>
        <dbReference type="EC" id="2.4.2.18"/>
    </reaction>
</comment>
<dbReference type="InterPro" id="IPR036320">
    <property type="entry name" value="Glycosyl_Trfase_fam3_N_dom_sf"/>
</dbReference>
<comment type="pathway">
    <text evidence="1 9">Amino-acid biosynthesis; L-tryptophan biosynthesis; L-tryptophan from chorismate: step 2/5.</text>
</comment>
<comment type="similarity">
    <text evidence="8">In the C-terminal section; belongs to the anthranilate phosphoribosyltransferase family.</text>
</comment>
<feature type="binding site" evidence="9">
    <location>
        <position position="165"/>
    </location>
    <ligand>
        <name>anthranilate</name>
        <dbReference type="ChEBI" id="CHEBI:16567"/>
        <label>2</label>
    </ligand>
</feature>
<feature type="binding site" evidence="9">
    <location>
        <begin position="107"/>
        <end position="115"/>
    </location>
    <ligand>
        <name>5-phospho-alpha-D-ribose 1-diphosphate</name>
        <dbReference type="ChEBI" id="CHEBI:58017"/>
    </ligand>
</feature>
<evidence type="ECO:0000256" key="1">
    <source>
        <dbReference type="ARBA" id="ARBA00004907"/>
    </source>
</evidence>
<keyword evidence="6 9" id="KW-0057">Aromatic amino acid biosynthesis</keyword>
<evidence type="ECO:0000256" key="4">
    <source>
        <dbReference type="ARBA" id="ARBA00022679"/>
    </source>
</evidence>
<feature type="binding site" evidence="9">
    <location>
        <position position="91"/>
    </location>
    <ligand>
        <name>Mg(2+)</name>
        <dbReference type="ChEBI" id="CHEBI:18420"/>
        <label>1</label>
    </ligand>
</feature>
<organism evidence="12">
    <name type="scientific">Dictyoglomus thermophilum</name>
    <dbReference type="NCBI Taxonomy" id="14"/>
    <lineage>
        <taxon>Bacteria</taxon>
        <taxon>Pseudomonadati</taxon>
        <taxon>Dictyoglomota</taxon>
        <taxon>Dictyoglomia</taxon>
        <taxon>Dictyoglomales</taxon>
        <taxon>Dictyoglomaceae</taxon>
        <taxon>Dictyoglomus</taxon>
    </lineage>
</organism>
<keyword evidence="5 9" id="KW-0822">Tryptophan biosynthesis</keyword>
<dbReference type="HAMAP" id="MF_00211">
    <property type="entry name" value="TrpD"/>
    <property type="match status" value="1"/>
</dbReference>
<dbReference type="GO" id="GO:0005829">
    <property type="term" value="C:cytosol"/>
    <property type="evidence" value="ECO:0007669"/>
    <property type="project" value="TreeGrafter"/>
</dbReference>
<dbReference type="PANTHER" id="PTHR43285:SF2">
    <property type="entry name" value="ANTHRANILATE PHOSPHORIBOSYLTRANSFERASE"/>
    <property type="match status" value="1"/>
</dbReference>
<name>A0A7C3MHA2_DICTH</name>
<feature type="binding site" evidence="9">
    <location>
        <begin position="89"/>
        <end position="92"/>
    </location>
    <ligand>
        <name>5-phospho-alpha-D-ribose 1-diphosphate</name>
        <dbReference type="ChEBI" id="CHEBI:58017"/>
    </ligand>
</feature>
<dbReference type="AlphaFoldDB" id="A0A7C3MHA2"/>
<dbReference type="Gene3D" id="3.40.1030.10">
    <property type="entry name" value="Nucleoside phosphorylase/phosphoribosyltransferase catalytic domain"/>
    <property type="match status" value="1"/>
</dbReference>
<evidence type="ECO:0000259" key="11">
    <source>
        <dbReference type="Pfam" id="PF02885"/>
    </source>
</evidence>
<dbReference type="GO" id="GO:0000162">
    <property type="term" value="P:L-tryptophan biosynthetic process"/>
    <property type="evidence" value="ECO:0007669"/>
    <property type="project" value="UniProtKB-UniRule"/>
</dbReference>
<dbReference type="UniPathway" id="UPA00035">
    <property type="reaction ID" value="UER00041"/>
</dbReference>
<dbReference type="GO" id="GO:0000287">
    <property type="term" value="F:magnesium ion binding"/>
    <property type="evidence" value="ECO:0007669"/>
    <property type="project" value="UniProtKB-UniRule"/>
</dbReference>
<dbReference type="InterPro" id="IPR035902">
    <property type="entry name" value="Nuc_phospho_transferase"/>
</dbReference>
<feature type="binding site" evidence="9">
    <location>
        <position position="225"/>
    </location>
    <ligand>
        <name>Mg(2+)</name>
        <dbReference type="ChEBI" id="CHEBI:18420"/>
        <label>2</label>
    </ligand>
</feature>
<keyword evidence="2 9" id="KW-0028">Amino-acid biosynthesis</keyword>
<dbReference type="FunFam" id="3.40.1030.10:FF:000002">
    <property type="entry name" value="Anthranilate phosphoribosyltransferase"/>
    <property type="match status" value="1"/>
</dbReference>
<evidence type="ECO:0000256" key="9">
    <source>
        <dbReference type="HAMAP-Rule" id="MF_00211"/>
    </source>
</evidence>
<dbReference type="Pfam" id="PF00591">
    <property type="entry name" value="Glycos_transf_3"/>
    <property type="match status" value="1"/>
</dbReference>
<feature type="domain" description="Glycosyl transferase family 3 N-terminal" evidence="11">
    <location>
        <begin position="3"/>
        <end position="64"/>
    </location>
</feature>
<comment type="similarity">
    <text evidence="9">Belongs to the anthranilate phosphoribosyltransferase family.</text>
</comment>
<keyword evidence="4 9" id="KW-0808">Transferase</keyword>
<comment type="caution">
    <text evidence="12">The sequence shown here is derived from an EMBL/GenBank/DDBJ whole genome shotgun (WGS) entry which is preliminary data.</text>
</comment>
<feature type="binding site" evidence="9">
    <location>
        <begin position="82"/>
        <end position="83"/>
    </location>
    <ligand>
        <name>5-phospho-alpha-D-ribose 1-diphosphate</name>
        <dbReference type="ChEBI" id="CHEBI:58017"/>
    </ligand>
</feature>
<feature type="binding site" evidence="9">
    <location>
        <position position="226"/>
    </location>
    <ligand>
        <name>Mg(2+)</name>
        <dbReference type="ChEBI" id="CHEBI:18420"/>
        <label>2</label>
    </ligand>
</feature>
<dbReference type="EC" id="2.4.2.18" evidence="9"/>